<dbReference type="InterPro" id="IPR002347">
    <property type="entry name" value="SDR_fam"/>
</dbReference>
<evidence type="ECO:0000256" key="2">
    <source>
        <dbReference type="ARBA" id="ARBA00023002"/>
    </source>
</evidence>
<accession>A0ABV3DBP1</accession>
<reference evidence="4 5" key="1">
    <citation type="submission" date="2024-06" db="EMBL/GenBank/DDBJ databases">
        <title>The Natural Products Discovery Center: Release of the First 8490 Sequenced Strains for Exploring Actinobacteria Biosynthetic Diversity.</title>
        <authorList>
            <person name="Kalkreuter E."/>
            <person name="Kautsar S.A."/>
            <person name="Yang D."/>
            <person name="Bader C.D."/>
            <person name="Teijaro C.N."/>
            <person name="Fluegel L."/>
            <person name="Davis C.M."/>
            <person name="Simpson J.R."/>
            <person name="Lauterbach L."/>
            <person name="Steele A.D."/>
            <person name="Gui C."/>
            <person name="Meng S."/>
            <person name="Li G."/>
            <person name="Viehrig K."/>
            <person name="Ye F."/>
            <person name="Su P."/>
            <person name="Kiefer A.F."/>
            <person name="Nichols A."/>
            <person name="Cepeda A.J."/>
            <person name="Yan W."/>
            <person name="Fan B."/>
            <person name="Jiang Y."/>
            <person name="Adhikari A."/>
            <person name="Zheng C.-J."/>
            <person name="Schuster L."/>
            <person name="Cowan T.M."/>
            <person name="Smanski M.J."/>
            <person name="Chevrette M.G."/>
            <person name="De Carvalho L.P.S."/>
            <person name="Shen B."/>
        </authorList>
    </citation>
    <scope>NUCLEOTIDE SEQUENCE [LARGE SCALE GENOMIC DNA]</scope>
    <source>
        <strain evidence="4 5">NPDC048946</strain>
    </source>
</reference>
<sequence length="284" mass="30048">MGQGQGGTRGLLDGKVAVVTGGANGIGRACCERFAEEGADVVVADILDEQGIDTIAAVEKKGRRAAYMHADASSPTDNETVMQHAVDVFGGIDILVTAAGISTADYRSDKPEIVARKAAKHAREQPDPMRRFTELRLAEWQKVLDVNLTGTLLAVQAASRVMLDLKKRGSIITIASIAAKHPEAGAPAYSVSKAGVWMLTKYAARVLGPAGIRVNAIGPGFIETNMTAVVRGLPDLEERLLANVPLGRMGTAREVADAALFLASQQSSYFTGEMLHPDGGFYTD</sequence>
<dbReference type="InterPro" id="IPR036291">
    <property type="entry name" value="NAD(P)-bd_dom_sf"/>
</dbReference>
<gene>
    <name evidence="4" type="ORF">AB0C36_06630</name>
</gene>
<keyword evidence="2" id="KW-0560">Oxidoreductase</keyword>
<dbReference type="PANTHER" id="PTHR42760:SF133">
    <property type="entry name" value="3-OXOACYL-[ACYL-CARRIER-PROTEIN] REDUCTASE"/>
    <property type="match status" value="1"/>
</dbReference>
<keyword evidence="5" id="KW-1185">Reference proteome</keyword>
<evidence type="ECO:0000256" key="1">
    <source>
        <dbReference type="ARBA" id="ARBA00006484"/>
    </source>
</evidence>
<dbReference type="Pfam" id="PF00106">
    <property type="entry name" value="adh_short"/>
    <property type="match status" value="1"/>
</dbReference>
<name>A0ABV3DBP1_9ACTN</name>
<dbReference type="PRINTS" id="PR00081">
    <property type="entry name" value="GDHRDH"/>
</dbReference>
<dbReference type="Proteomes" id="UP001551482">
    <property type="component" value="Unassembled WGS sequence"/>
</dbReference>
<protein>
    <submittedName>
        <fullName evidence="4">SDR family oxidoreductase</fullName>
    </submittedName>
</protein>
<organism evidence="4 5">
    <name type="scientific">Streptodolium elevatio</name>
    <dbReference type="NCBI Taxonomy" id="3157996"/>
    <lineage>
        <taxon>Bacteria</taxon>
        <taxon>Bacillati</taxon>
        <taxon>Actinomycetota</taxon>
        <taxon>Actinomycetes</taxon>
        <taxon>Kitasatosporales</taxon>
        <taxon>Streptomycetaceae</taxon>
        <taxon>Streptodolium</taxon>
    </lineage>
</organism>
<dbReference type="Gene3D" id="3.40.50.720">
    <property type="entry name" value="NAD(P)-binding Rossmann-like Domain"/>
    <property type="match status" value="1"/>
</dbReference>
<evidence type="ECO:0000256" key="3">
    <source>
        <dbReference type="RuleBase" id="RU000363"/>
    </source>
</evidence>
<dbReference type="RefSeq" id="WP_358350190.1">
    <property type="nucleotide sequence ID" value="NZ_JBEZFP010000011.1"/>
</dbReference>
<comment type="similarity">
    <text evidence="1 3">Belongs to the short-chain dehydrogenases/reductases (SDR) family.</text>
</comment>
<evidence type="ECO:0000313" key="4">
    <source>
        <dbReference type="EMBL" id="MEU8133168.1"/>
    </source>
</evidence>
<dbReference type="PRINTS" id="PR00080">
    <property type="entry name" value="SDRFAMILY"/>
</dbReference>
<comment type="caution">
    <text evidence="4">The sequence shown here is derived from an EMBL/GenBank/DDBJ whole genome shotgun (WGS) entry which is preliminary data.</text>
</comment>
<dbReference type="PANTHER" id="PTHR42760">
    <property type="entry name" value="SHORT-CHAIN DEHYDROGENASES/REDUCTASES FAMILY MEMBER"/>
    <property type="match status" value="1"/>
</dbReference>
<evidence type="ECO:0000313" key="5">
    <source>
        <dbReference type="Proteomes" id="UP001551482"/>
    </source>
</evidence>
<proteinExistence type="inferred from homology"/>
<dbReference type="EMBL" id="JBEZFP010000011">
    <property type="protein sequence ID" value="MEU8133168.1"/>
    <property type="molecule type" value="Genomic_DNA"/>
</dbReference>
<dbReference type="SUPFAM" id="SSF51735">
    <property type="entry name" value="NAD(P)-binding Rossmann-fold domains"/>
    <property type="match status" value="1"/>
</dbReference>